<organism evidence="12 13">
    <name type="scientific">Malassezia sympodialis (strain ATCC 42132)</name>
    <name type="common">Atopic eczema-associated yeast</name>
    <dbReference type="NCBI Taxonomy" id="1230383"/>
    <lineage>
        <taxon>Eukaryota</taxon>
        <taxon>Fungi</taxon>
        <taxon>Dikarya</taxon>
        <taxon>Basidiomycota</taxon>
        <taxon>Ustilaginomycotina</taxon>
        <taxon>Malasseziomycetes</taxon>
        <taxon>Malasseziales</taxon>
        <taxon>Malasseziaceae</taxon>
        <taxon>Malassezia</taxon>
    </lineage>
</organism>
<dbReference type="SUPFAM" id="SSF50978">
    <property type="entry name" value="WD40 repeat-like"/>
    <property type="match status" value="1"/>
</dbReference>
<dbReference type="PROSITE" id="PS50082">
    <property type="entry name" value="WD_REPEATS_2"/>
    <property type="match status" value="4"/>
</dbReference>
<dbReference type="InterPro" id="IPR036322">
    <property type="entry name" value="WD40_repeat_dom_sf"/>
</dbReference>
<evidence type="ECO:0000256" key="4">
    <source>
        <dbReference type="ARBA" id="ARBA00022490"/>
    </source>
</evidence>
<dbReference type="Pfam" id="PF00400">
    <property type="entry name" value="WD40"/>
    <property type="match status" value="6"/>
</dbReference>
<feature type="repeat" description="WD" evidence="11">
    <location>
        <begin position="105"/>
        <end position="147"/>
    </location>
</feature>
<evidence type="ECO:0000256" key="2">
    <source>
        <dbReference type="ARBA" id="ARBA00004514"/>
    </source>
</evidence>
<dbReference type="EMBL" id="LT671822">
    <property type="protein sequence ID" value="SHO77357.1"/>
    <property type="molecule type" value="Genomic_DNA"/>
</dbReference>
<proteinExistence type="inferred from homology"/>
<evidence type="ECO:0000256" key="6">
    <source>
        <dbReference type="ARBA" id="ARBA00022737"/>
    </source>
</evidence>
<keyword evidence="6" id="KW-0677">Repeat</keyword>
<dbReference type="GO" id="GO:0005053">
    <property type="term" value="F:peroxisome matrix targeting signal-2 binding"/>
    <property type="evidence" value="ECO:0007669"/>
    <property type="project" value="InterPro"/>
</dbReference>
<gene>
    <name evidence="12" type="ORF">MSYG_1698</name>
</gene>
<dbReference type="GO" id="GO:0005782">
    <property type="term" value="C:peroxisomal matrix"/>
    <property type="evidence" value="ECO:0007669"/>
    <property type="project" value="UniProtKB-SubCell"/>
</dbReference>
<evidence type="ECO:0000256" key="10">
    <source>
        <dbReference type="ARBA" id="ARBA00032565"/>
    </source>
</evidence>
<dbReference type="CDD" id="cd00200">
    <property type="entry name" value="WD40"/>
    <property type="match status" value="1"/>
</dbReference>
<feature type="repeat" description="WD" evidence="11">
    <location>
        <begin position="239"/>
        <end position="281"/>
    </location>
</feature>
<dbReference type="PROSITE" id="PS00678">
    <property type="entry name" value="WD_REPEATS_1"/>
    <property type="match status" value="2"/>
</dbReference>
<evidence type="ECO:0000256" key="5">
    <source>
        <dbReference type="ARBA" id="ARBA00022574"/>
    </source>
</evidence>
<evidence type="ECO:0000256" key="9">
    <source>
        <dbReference type="ARBA" id="ARBA00024017"/>
    </source>
</evidence>
<dbReference type="PANTHER" id="PTHR46027">
    <property type="entry name" value="PEROXISOMAL TARGETING SIGNAL 2 RECEPTOR"/>
    <property type="match status" value="1"/>
</dbReference>
<feature type="repeat" description="WD" evidence="11">
    <location>
        <begin position="148"/>
        <end position="190"/>
    </location>
</feature>
<keyword evidence="4" id="KW-0963">Cytoplasm</keyword>
<comment type="subcellular location">
    <subcellularLocation>
        <location evidence="2">Cytoplasm</location>
        <location evidence="2">Cytosol</location>
    </subcellularLocation>
    <subcellularLocation>
        <location evidence="1">Peroxisome matrix</location>
    </subcellularLocation>
</comment>
<keyword evidence="8" id="KW-0576">Peroxisome</keyword>
<keyword evidence="12" id="KW-0675">Receptor</keyword>
<dbReference type="InterPro" id="IPR015943">
    <property type="entry name" value="WD40/YVTN_repeat-like_dom_sf"/>
</dbReference>
<reference evidence="13" key="1">
    <citation type="journal article" date="2017" name="Nucleic Acids Res.">
        <title>Proteogenomics produces comprehensive and highly accurate protein-coding gene annotation in a complete genome assembly of Malassezia sympodialis.</title>
        <authorList>
            <person name="Zhu Y."/>
            <person name="Engstroem P.G."/>
            <person name="Tellgren-Roth C."/>
            <person name="Baudo C.D."/>
            <person name="Kennell J.C."/>
            <person name="Sun S."/>
            <person name="Billmyre R.B."/>
            <person name="Schroeder M.S."/>
            <person name="Andersson A."/>
            <person name="Holm T."/>
            <person name="Sigurgeirsson B."/>
            <person name="Wu G."/>
            <person name="Sankaranarayanan S.R."/>
            <person name="Siddharthan R."/>
            <person name="Sanyal K."/>
            <person name="Lundeberg J."/>
            <person name="Nystedt B."/>
            <person name="Boekhout T."/>
            <person name="Dawson T.L. Jr."/>
            <person name="Heitman J."/>
            <person name="Scheynius A."/>
            <person name="Lehtioe J."/>
        </authorList>
    </citation>
    <scope>NUCLEOTIDE SEQUENCE [LARGE SCALE GENOMIC DNA]</scope>
    <source>
        <strain evidence="13">ATCC 42132</strain>
    </source>
</reference>
<dbReference type="AlphaFoldDB" id="A0A1M8A4V3"/>
<evidence type="ECO:0000256" key="1">
    <source>
        <dbReference type="ARBA" id="ARBA00004253"/>
    </source>
</evidence>
<evidence type="ECO:0000313" key="12">
    <source>
        <dbReference type="EMBL" id="SHO77357.1"/>
    </source>
</evidence>
<keyword evidence="5 11" id="KW-0853">WD repeat</keyword>
<name>A0A1M8A4V3_MALS4</name>
<dbReference type="InterPro" id="IPR020472">
    <property type="entry name" value="WD40_PAC1"/>
</dbReference>
<dbReference type="VEuPathDB" id="FungiDB:MSYG_1698"/>
<dbReference type="OMA" id="FAVHWNL"/>
<feature type="repeat" description="WD" evidence="11">
    <location>
        <begin position="61"/>
        <end position="96"/>
    </location>
</feature>
<evidence type="ECO:0000256" key="11">
    <source>
        <dbReference type="PROSITE-ProRule" id="PRU00221"/>
    </source>
</evidence>
<keyword evidence="13" id="KW-1185">Reference proteome</keyword>
<evidence type="ECO:0000256" key="3">
    <source>
        <dbReference type="ARBA" id="ARBA00022448"/>
    </source>
</evidence>
<comment type="similarity">
    <text evidence="9">Belongs to the WD repeat peroxin-7 family.</text>
</comment>
<evidence type="ECO:0000313" key="13">
    <source>
        <dbReference type="Proteomes" id="UP000186303"/>
    </source>
</evidence>
<dbReference type="Proteomes" id="UP000186303">
    <property type="component" value="Chromosome 2"/>
</dbReference>
<dbReference type="InterPro" id="IPR044536">
    <property type="entry name" value="PEX7"/>
</dbReference>
<sequence>MHRPGGPQTARRYPTPGHAGYNVAWSPFFPDKLAVASAANYGLVGNGRLHVFGSAPAPVKMYDTQDGIFDVAWSEMHENQIASAGGDGSIKLWDISLDDHPIRNWQEHSREIFSLDWNNIQKELFASSSWDGSVKIWTPERPSSIQTLPAHQGCVYKCAWSPHSATLLATASADGSARIFDLREGARPVTSVPVGGEVLALDWNKYRPMTLATGSTDRAVKVWEARGGTAGPLAEKCVLVGHQYAVRNVAWSTYQSNVLASASYDMTARVWNVDDATVTAQLPVVSTPRQVYTGHREFVVGIAWSLFEPGVVATTSWDRETHVWPAMV</sequence>
<dbReference type="GO" id="GO:0005829">
    <property type="term" value="C:cytosol"/>
    <property type="evidence" value="ECO:0007669"/>
    <property type="project" value="UniProtKB-SubCell"/>
</dbReference>
<dbReference type="InterPro" id="IPR001680">
    <property type="entry name" value="WD40_rpt"/>
</dbReference>
<dbReference type="OrthoDB" id="273771at2759"/>
<dbReference type="PROSITE" id="PS50294">
    <property type="entry name" value="WD_REPEATS_REGION"/>
    <property type="match status" value="1"/>
</dbReference>
<evidence type="ECO:0000256" key="8">
    <source>
        <dbReference type="ARBA" id="ARBA00023140"/>
    </source>
</evidence>
<evidence type="ECO:0000256" key="7">
    <source>
        <dbReference type="ARBA" id="ARBA00022927"/>
    </source>
</evidence>
<dbReference type="PANTHER" id="PTHR46027:SF1">
    <property type="entry name" value="PEROXISOMAL TARGETING SIGNAL 2 RECEPTOR"/>
    <property type="match status" value="1"/>
</dbReference>
<protein>
    <recommendedName>
        <fullName evidence="10">Peroxin-7</fullName>
    </recommendedName>
</protein>
<dbReference type="Gene3D" id="2.130.10.10">
    <property type="entry name" value="YVTN repeat-like/Quinoprotein amine dehydrogenase"/>
    <property type="match status" value="1"/>
</dbReference>
<dbReference type="SMART" id="SM00320">
    <property type="entry name" value="WD40"/>
    <property type="match status" value="6"/>
</dbReference>
<keyword evidence="7" id="KW-0653">Protein transport</keyword>
<dbReference type="STRING" id="1230383.A0A1M8A4V3"/>
<dbReference type="PRINTS" id="PR00320">
    <property type="entry name" value="GPROTEINBRPT"/>
</dbReference>
<dbReference type="InterPro" id="IPR019775">
    <property type="entry name" value="WD40_repeat_CS"/>
</dbReference>
<dbReference type="GO" id="GO:0016558">
    <property type="term" value="P:protein import into peroxisome matrix"/>
    <property type="evidence" value="ECO:0007669"/>
    <property type="project" value="InterPro"/>
</dbReference>
<accession>A0A1M8A4V3</accession>
<keyword evidence="3" id="KW-0813">Transport</keyword>